<gene>
    <name evidence="2" type="ORF">L1049_023958</name>
</gene>
<proteinExistence type="predicted"/>
<dbReference type="Proteomes" id="UP001415857">
    <property type="component" value="Unassembled WGS sequence"/>
</dbReference>
<sequence>MGLALVGVGFFQMGKGLGVEIYRVVRRLLFLYQFFMRRIFCWSIDARGERERERERVKRRTSLRKGKSQPSDDEALIQLYPPSIEGKHSLNPEKPSFLSVQPREQRSFLYLSHSLLRFPSKG</sequence>
<feature type="region of interest" description="Disordered" evidence="1">
    <location>
        <begin position="48"/>
        <end position="72"/>
    </location>
</feature>
<dbReference type="AlphaFoldDB" id="A0AAP0RU83"/>
<protein>
    <submittedName>
        <fullName evidence="2">Uncharacterized protein</fullName>
    </submittedName>
</protein>
<keyword evidence="3" id="KW-1185">Reference proteome</keyword>
<feature type="compositionally biased region" description="Basic residues" evidence="1">
    <location>
        <begin position="57"/>
        <end position="67"/>
    </location>
</feature>
<accession>A0AAP0RU83</accession>
<evidence type="ECO:0000313" key="3">
    <source>
        <dbReference type="Proteomes" id="UP001415857"/>
    </source>
</evidence>
<comment type="caution">
    <text evidence="2">The sequence shown here is derived from an EMBL/GenBank/DDBJ whole genome shotgun (WGS) entry which is preliminary data.</text>
</comment>
<evidence type="ECO:0000256" key="1">
    <source>
        <dbReference type="SAM" id="MobiDB-lite"/>
    </source>
</evidence>
<dbReference type="EMBL" id="JBBPBK010000005">
    <property type="protein sequence ID" value="KAK9284781.1"/>
    <property type="molecule type" value="Genomic_DNA"/>
</dbReference>
<evidence type="ECO:0000313" key="2">
    <source>
        <dbReference type="EMBL" id="KAK9284781.1"/>
    </source>
</evidence>
<organism evidence="2 3">
    <name type="scientific">Liquidambar formosana</name>
    <name type="common">Formosan gum</name>
    <dbReference type="NCBI Taxonomy" id="63359"/>
    <lineage>
        <taxon>Eukaryota</taxon>
        <taxon>Viridiplantae</taxon>
        <taxon>Streptophyta</taxon>
        <taxon>Embryophyta</taxon>
        <taxon>Tracheophyta</taxon>
        <taxon>Spermatophyta</taxon>
        <taxon>Magnoliopsida</taxon>
        <taxon>eudicotyledons</taxon>
        <taxon>Gunneridae</taxon>
        <taxon>Pentapetalae</taxon>
        <taxon>Saxifragales</taxon>
        <taxon>Altingiaceae</taxon>
        <taxon>Liquidambar</taxon>
    </lineage>
</organism>
<name>A0AAP0RU83_LIQFO</name>
<reference evidence="2 3" key="1">
    <citation type="journal article" date="2024" name="Plant J.">
        <title>Genome sequences and population genomics reveal climatic adaptation and genomic divergence between two closely related sweetgum species.</title>
        <authorList>
            <person name="Xu W.Q."/>
            <person name="Ren C.Q."/>
            <person name="Zhang X.Y."/>
            <person name="Comes H.P."/>
            <person name="Liu X.H."/>
            <person name="Li Y.G."/>
            <person name="Kettle C.J."/>
            <person name="Jalonen R."/>
            <person name="Gaisberger H."/>
            <person name="Ma Y.Z."/>
            <person name="Qiu Y.X."/>
        </authorList>
    </citation>
    <scope>NUCLEOTIDE SEQUENCE [LARGE SCALE GENOMIC DNA]</scope>
    <source>
        <strain evidence="2">Hangzhou</strain>
    </source>
</reference>